<proteinExistence type="predicted"/>
<evidence type="ECO:0008006" key="8">
    <source>
        <dbReference type="Google" id="ProtNLM"/>
    </source>
</evidence>
<dbReference type="Gene3D" id="1.10.506.10">
    <property type="entry name" value="GTPase Activation - p120gap, domain 1"/>
    <property type="match status" value="1"/>
</dbReference>
<evidence type="ECO:0000256" key="3">
    <source>
        <dbReference type="SAM" id="MobiDB-lite"/>
    </source>
</evidence>
<dbReference type="SUPFAM" id="SSF48350">
    <property type="entry name" value="GTPase activation domain, GAP"/>
    <property type="match status" value="1"/>
</dbReference>
<evidence type="ECO:0000259" key="5">
    <source>
        <dbReference type="PROSITE" id="PS50018"/>
    </source>
</evidence>
<dbReference type="InterPro" id="IPR008936">
    <property type="entry name" value="Rho_GTPase_activation_prot"/>
</dbReference>
<dbReference type="InterPro" id="IPR023152">
    <property type="entry name" value="RasGAP_CS"/>
</dbReference>
<dbReference type="PANTHER" id="PTHR10194">
    <property type="entry name" value="RAS GTPASE-ACTIVATING PROTEINS"/>
    <property type="match status" value="1"/>
</dbReference>
<dbReference type="Gene3D" id="2.60.40.150">
    <property type="entry name" value="C2 domain"/>
    <property type="match status" value="1"/>
</dbReference>
<dbReference type="InterPro" id="IPR000008">
    <property type="entry name" value="C2_dom"/>
</dbReference>
<dbReference type="SMART" id="SM00323">
    <property type="entry name" value="RasGAP"/>
    <property type="match status" value="1"/>
</dbReference>
<feature type="region of interest" description="Disordered" evidence="3">
    <location>
        <begin position="1665"/>
        <end position="1685"/>
    </location>
</feature>
<evidence type="ECO:0000259" key="4">
    <source>
        <dbReference type="PROSITE" id="PS50004"/>
    </source>
</evidence>
<dbReference type="Pfam" id="PF00616">
    <property type="entry name" value="RasGAP"/>
    <property type="match status" value="1"/>
</dbReference>
<dbReference type="CDD" id="cd05136">
    <property type="entry name" value="RasGAP_DAB2IP"/>
    <property type="match status" value="1"/>
</dbReference>
<dbReference type="PROSITE" id="PS50018">
    <property type="entry name" value="RAS_GTPASE_ACTIV_2"/>
    <property type="match status" value="1"/>
</dbReference>
<dbReference type="PROSITE" id="PS00509">
    <property type="entry name" value="RAS_GTPASE_ACTIV_1"/>
    <property type="match status" value="1"/>
</dbReference>
<dbReference type="PROSITE" id="PS50004">
    <property type="entry name" value="C2"/>
    <property type="match status" value="1"/>
</dbReference>
<evidence type="ECO:0000256" key="1">
    <source>
        <dbReference type="ARBA" id="ARBA00022468"/>
    </source>
</evidence>
<dbReference type="CDD" id="cd04013">
    <property type="entry name" value="C2_SynGAP_like"/>
    <property type="match status" value="1"/>
</dbReference>
<name>A0AA84ZVU0_9TREM</name>
<dbReference type="GO" id="GO:0005096">
    <property type="term" value="F:GTPase activator activity"/>
    <property type="evidence" value="ECO:0007669"/>
    <property type="project" value="UniProtKB-KW"/>
</dbReference>
<dbReference type="Proteomes" id="UP000050790">
    <property type="component" value="Unassembled WGS sequence"/>
</dbReference>
<reference evidence="7" key="1">
    <citation type="submission" date="2023-11" db="UniProtKB">
        <authorList>
            <consortium name="WormBaseParasite"/>
        </authorList>
    </citation>
    <scope>IDENTIFICATION</scope>
</reference>
<dbReference type="InterPro" id="IPR039360">
    <property type="entry name" value="Ras_GTPase"/>
</dbReference>
<dbReference type="WBParaSite" id="SMRG1_51320.2">
    <property type="protein sequence ID" value="SMRG1_51320.2"/>
    <property type="gene ID" value="SMRG1_51320"/>
</dbReference>
<dbReference type="InterPro" id="IPR035892">
    <property type="entry name" value="C2_domain_sf"/>
</dbReference>
<evidence type="ECO:0000313" key="7">
    <source>
        <dbReference type="WBParaSite" id="SMRG1_51320.2"/>
    </source>
</evidence>
<dbReference type="PANTHER" id="PTHR10194:SF60">
    <property type="entry name" value="RAS GTPASE-ACTIVATING PROTEIN RASKOL"/>
    <property type="match status" value="1"/>
</dbReference>
<feature type="coiled-coil region" evidence="2">
    <location>
        <begin position="1815"/>
        <end position="1849"/>
    </location>
</feature>
<dbReference type="InterPro" id="IPR001936">
    <property type="entry name" value="RasGAP_dom"/>
</dbReference>
<feature type="domain" description="Ras-GAP" evidence="5">
    <location>
        <begin position="761"/>
        <end position="985"/>
    </location>
</feature>
<protein>
    <recommendedName>
        <fullName evidence="8">Ras-GAP domain-containing protein</fullName>
    </recommendedName>
</protein>
<evidence type="ECO:0000256" key="2">
    <source>
        <dbReference type="SAM" id="Coils"/>
    </source>
</evidence>
<organism evidence="6 7">
    <name type="scientific">Schistosoma margrebowiei</name>
    <dbReference type="NCBI Taxonomy" id="48269"/>
    <lineage>
        <taxon>Eukaryota</taxon>
        <taxon>Metazoa</taxon>
        <taxon>Spiralia</taxon>
        <taxon>Lophotrochozoa</taxon>
        <taxon>Platyhelminthes</taxon>
        <taxon>Trematoda</taxon>
        <taxon>Digenea</taxon>
        <taxon>Strigeidida</taxon>
        <taxon>Schistosomatoidea</taxon>
        <taxon>Schistosomatidae</taxon>
        <taxon>Schistosoma</taxon>
    </lineage>
</organism>
<keyword evidence="1" id="KW-0343">GTPase activation</keyword>
<accession>A0AA84ZVU0</accession>
<keyword evidence="2" id="KW-0175">Coiled coil</keyword>
<evidence type="ECO:0000313" key="6">
    <source>
        <dbReference type="Proteomes" id="UP000050790"/>
    </source>
</evidence>
<sequence length="1954" mass="221957">MSYLKDFPIRLESWLDVWDVDSIENCYSEWKYFAYNLPSPVWVKKFCIILENEQRFYIFNSKHDSSSLLSPPHIGISTINDTAYHALQNIAYKALSDDIDNNNSYHYFINSNTDNDNDVKKCIIKKYHRNNSLQRCLMNNSFEDLNNTLLYHPLYVNTTNNNNDNNNNELINSDNKTLLKIQKFLFRMKNHFSRQTEHTQTHVHPSVLSANRRTFNGFIREDPINGNFMDSYTEIPKVQTFSSSPSISVKCIHLLNGKNMSSDNINQNDINHLRSIRRRQRKIKRRRSLKSFIHYSPQNLNRNNNYISNHFDTFKRSLSYQQIKSNNNNPKSTFISTNSLLSSSSSVNSNGNVEHSKNKLKQNSIFMMESQFQQVSHISSDNIYLPFSNDSKNPKNTSIQTEENKTYYNPNRDISLQNCLITRNSLFPSTSSLQYTDFKYNNSKCDLSSTLVYSLAQPGKINVSTIHQSLTGGRPFCFVFTGPLVQMTSIEKNVCLEDKTLFTHIFATESWESRARWIKSLRRTAKPNLENEYHLENSLKLSILEARNIPPKRRYYCDICLDRTLYARTTSKTAVSGIFWAEDFDLNNLPNVSVMTISLYREGGSTSRDSRRIGASRLSLKKNRKAQNQLIGYITIPVTEISSRTDIQTWLTLQPPIENSSSQDNLLSSLDTTYTDSQQFDKLNSAKLNKLDSSSLNLLHNHSYNNGITDQTNFPQLRIRARYQSLGVLPLCNYWPLRTLVLNNSLLLTNWLESLLISVKLKEELANSLVYLHENNNTLIEFLTSLVVREVSDLENESMAFRSNTMATKAVECYVKFVGSSYLHHLFHLLIQRVLTCFTPWEVDPEKLSSTQCTGGSLNATDTAAYALSPGNMLKNHRSIITGTLIGNQIMLLRYFDVVWRAIQSSLNYFPSVLIRLFSSFREALETIRGSEFCDNLISGCIFLRLICPALLSPSLFGLISAFPSEPACQRNLTLLAKSLQSLANFSTFDDKEPYMRFLNGYVSYQLSLMRMFIRSISPSSLNSHNNDMIHNVVTGSVTVDNEMLLSSPTNNSHQTKRSTLVKTQNNVKDTIDENCELANLHLILSDVMFSDSTISATSNDDTLLTGTVNTTTTSTTNAITNTVLFGNNNNLITVNPTCDTNFLSNSTTMLGKSATNFLKTLNSTVMASLPNELCTLPKILDDISRALQCSSLTRCLNYDKSVYSVNNNDTNHNSNHYHSNNINNLLNSTSTNRCQQSNFLISSSNNIKDNIDITDVHNSEQSINSIYAHHTNSQMTTPYYTLHYNPGFHNPLLMDNHKNSNGLLIPQLKQSTSLTGLPSDISRPNPNDYDEPYISNDESDHGINDTVNINRLDDEIINKNKMKDKNNDYSFQHQSSLSVTKIMELEKCNYSENQKKYEQKSISLDKLNDLNNEHIYDTVPFSSSSSRSSSSSLTKISFKSQLSNFNQSTFKNYDHTLQSDTLDVTKCQSDKMNLLNVTDQSIIKSNSYKSMSLTNNRLTSSEIVPTNETENNSSTNSLHNNNNNNINSISPRLFPKQVTTANVILTKPSIMCSSSDSTKISKVQRQFRSNNNSRENIFDRDVDNDQFFFGTSTNTVQSNLPHNYRNHHFPSNLSNNYSKNNTYAYSKNILSSTSTEELLSQSDTTSYNMIQMEEDSSNYSLANNTNNTTNAADTSADKNNNINKQPKELFSEVARLRYELLLSRQDALRAADRLSKQETEIYQLRQLLDQLINKNKINTTTNGNNNQSIHLKVPKLNIHSDYCTNLQGNELKSNSDKQLYSCKQSVPITTNTTGVNCLQNSANNSNNNNDANVLQTVTATFKELDDAMARLELEQSELLREQARIRARIVAARPKQLSSSCKQSNPNSLLSCSTKSAIRPRQFDSSLSKMPNNLVNHGLSSPSDQVQYINSSRTINNNNIYNINNNHNKLQQEIVDGIPKISFSSTRTSSPHI</sequence>
<feature type="domain" description="C2" evidence="4">
    <location>
        <begin position="523"/>
        <end position="651"/>
    </location>
</feature>
<feature type="compositionally biased region" description="Low complexity" evidence="3">
    <location>
        <begin position="1665"/>
        <end position="1682"/>
    </location>
</feature>